<gene>
    <name evidence="1" type="ORF">MHPYR_30003</name>
</gene>
<protein>
    <submittedName>
        <fullName evidence="1">Uncharacterized protein</fullName>
    </submittedName>
</protein>
<proteinExistence type="predicted"/>
<reference evidence="1" key="1">
    <citation type="submission" date="2016-03" db="EMBL/GenBank/DDBJ databases">
        <authorList>
            <person name="Ploux O."/>
        </authorList>
    </citation>
    <scope>NUCLEOTIDE SEQUENCE</scope>
    <source>
        <strain evidence="1">UC10</strain>
    </source>
</reference>
<organism evidence="1">
    <name type="scientific">uncultured Mycobacterium sp</name>
    <dbReference type="NCBI Taxonomy" id="171292"/>
    <lineage>
        <taxon>Bacteria</taxon>
        <taxon>Bacillati</taxon>
        <taxon>Actinomycetota</taxon>
        <taxon>Actinomycetes</taxon>
        <taxon>Mycobacteriales</taxon>
        <taxon>Mycobacteriaceae</taxon>
        <taxon>Mycobacterium</taxon>
        <taxon>environmental samples</taxon>
    </lineage>
</organism>
<dbReference type="AlphaFoldDB" id="A0A1Y5PBB9"/>
<sequence length="55" mass="6327">MRMKSSDWYYFARGPAVRTTSDVSANIFDLVTRLTPLSRVNVSANKRLTESECER</sequence>
<accession>A0A1Y5PBB9</accession>
<name>A0A1Y5PBB9_9MYCO</name>
<evidence type="ECO:0000313" key="1">
    <source>
        <dbReference type="EMBL" id="SBS76006.1"/>
    </source>
</evidence>
<dbReference type="EMBL" id="FLQS01000023">
    <property type="protein sequence ID" value="SBS76006.1"/>
    <property type="molecule type" value="Genomic_DNA"/>
</dbReference>